<reference evidence="2" key="1">
    <citation type="submission" date="2021-07" db="EMBL/GenBank/DDBJ databases">
        <authorList>
            <person name="Catto M.A."/>
            <person name="Jacobson A."/>
            <person name="Kennedy G."/>
            <person name="Labadie P."/>
            <person name="Hunt B.G."/>
            <person name="Srinivasan R."/>
        </authorList>
    </citation>
    <scope>NUCLEOTIDE SEQUENCE</scope>
    <source>
        <strain evidence="2">PL_HMW_Pooled</strain>
        <tissue evidence="2">Head</tissue>
    </source>
</reference>
<dbReference type="EMBL" id="JAHWGI010000082">
    <property type="protein sequence ID" value="KAK3908859.1"/>
    <property type="molecule type" value="Genomic_DNA"/>
</dbReference>
<organism evidence="2 3">
    <name type="scientific">Frankliniella fusca</name>
    <dbReference type="NCBI Taxonomy" id="407009"/>
    <lineage>
        <taxon>Eukaryota</taxon>
        <taxon>Metazoa</taxon>
        <taxon>Ecdysozoa</taxon>
        <taxon>Arthropoda</taxon>
        <taxon>Hexapoda</taxon>
        <taxon>Insecta</taxon>
        <taxon>Pterygota</taxon>
        <taxon>Neoptera</taxon>
        <taxon>Paraneoptera</taxon>
        <taxon>Thysanoptera</taxon>
        <taxon>Terebrantia</taxon>
        <taxon>Thripoidea</taxon>
        <taxon>Thripidae</taxon>
        <taxon>Frankliniella</taxon>
    </lineage>
</organism>
<dbReference type="AlphaFoldDB" id="A0AAE1GTK2"/>
<evidence type="ECO:0000313" key="3">
    <source>
        <dbReference type="Proteomes" id="UP001219518"/>
    </source>
</evidence>
<keyword evidence="3" id="KW-1185">Reference proteome</keyword>
<proteinExistence type="predicted"/>
<dbReference type="Proteomes" id="UP001219518">
    <property type="component" value="Unassembled WGS sequence"/>
</dbReference>
<gene>
    <name evidence="2" type="ORF">KUF71_019115</name>
</gene>
<evidence type="ECO:0000256" key="1">
    <source>
        <dbReference type="SAM" id="MobiDB-lite"/>
    </source>
</evidence>
<feature type="non-terminal residue" evidence="2">
    <location>
        <position position="121"/>
    </location>
</feature>
<feature type="compositionally biased region" description="Low complexity" evidence="1">
    <location>
        <begin position="1"/>
        <end position="16"/>
    </location>
</feature>
<sequence>RRTGATAGRTGGQSSSGDERADGDPVEDGGRPPPPLPRTTRWSRHRALDAVVHPQGFTLTGASCPPGGRRGKKDDTAGQAACSGGRAAVAQQHRFKRQRHSCQSVFFRFAAVCFETRQQSG</sequence>
<reference evidence="2" key="2">
    <citation type="journal article" date="2023" name="BMC Genomics">
        <title>Pest status, molecular evolution, and epigenetic factors derived from the genome assembly of Frankliniella fusca, a thysanopteran phytovirus vector.</title>
        <authorList>
            <person name="Catto M.A."/>
            <person name="Labadie P.E."/>
            <person name="Jacobson A.L."/>
            <person name="Kennedy G.G."/>
            <person name="Srinivasan R."/>
            <person name="Hunt B.G."/>
        </authorList>
    </citation>
    <scope>NUCLEOTIDE SEQUENCE</scope>
    <source>
        <strain evidence="2">PL_HMW_Pooled</strain>
    </source>
</reference>
<accession>A0AAE1GTK2</accession>
<protein>
    <submittedName>
        <fullName evidence="2">Protein RETICULATA-RELATED 2, chloroplastic</fullName>
    </submittedName>
</protein>
<name>A0AAE1GTK2_9NEOP</name>
<evidence type="ECO:0000313" key="2">
    <source>
        <dbReference type="EMBL" id="KAK3908859.1"/>
    </source>
</evidence>
<feature type="region of interest" description="Disordered" evidence="1">
    <location>
        <begin position="1"/>
        <end position="80"/>
    </location>
</feature>
<comment type="caution">
    <text evidence="2">The sequence shown here is derived from an EMBL/GenBank/DDBJ whole genome shotgun (WGS) entry which is preliminary data.</text>
</comment>